<sequence length="327" mass="35880">MRAWLSILSLLIIAPHWDGPQRLGLLDRNATITATRVPLDPEHPHQRRVGRLTYLGGVALESRDPVFGGFSAMTLQGDRFTLISDGGGIVRFGLDAQGRISTPSIAELPDGPGAGWEKRDRDSESVIIDAATGDLLIGFERANEIWRYDAGLTRAIGHSGPRAMRRWDENGGSEAMVRLADGRTIVFAESTPSKRKPGRLALSFAGDPTRAPEANFSFVYVPPKGYDPSDAALLPDGRILMLNRRFSAPFDFTAKLTVVDPRAIRAGARVGGVEIAMIDAPLTRDNFEGLVVAQEGRATVIWLVSDDNQFMFERTLLMKFRIDSLPR</sequence>
<organism evidence="2 3">
    <name type="scientific">Sphingomonas qilianensis</name>
    <dbReference type="NCBI Taxonomy" id="1736690"/>
    <lineage>
        <taxon>Bacteria</taxon>
        <taxon>Pseudomonadati</taxon>
        <taxon>Pseudomonadota</taxon>
        <taxon>Alphaproteobacteria</taxon>
        <taxon>Sphingomonadales</taxon>
        <taxon>Sphingomonadaceae</taxon>
        <taxon>Sphingomonas</taxon>
    </lineage>
</organism>
<reference evidence="2 3" key="1">
    <citation type="submission" date="2024-05" db="EMBL/GenBank/DDBJ databases">
        <authorList>
            <person name="Liu Q."/>
            <person name="Xin Y.-H."/>
        </authorList>
    </citation>
    <scope>NUCLEOTIDE SEQUENCE [LARGE SCALE GENOMIC DNA]</scope>
    <source>
        <strain evidence="2 3">CGMCC 1.15349</strain>
    </source>
</reference>
<dbReference type="SUPFAM" id="SSF50956">
    <property type="entry name" value="Thermostable phytase (3-phytase)"/>
    <property type="match status" value="1"/>
</dbReference>
<name>A0ABU9XSN7_9SPHN</name>
<dbReference type="EMBL" id="JBDIMF010000004">
    <property type="protein sequence ID" value="MEN2786834.1"/>
    <property type="molecule type" value="Genomic_DNA"/>
</dbReference>
<dbReference type="Proteomes" id="UP001404104">
    <property type="component" value="Unassembled WGS sequence"/>
</dbReference>
<dbReference type="InterPro" id="IPR014567">
    <property type="entry name" value="UCP031900"/>
</dbReference>
<feature type="domain" description="Phytase-like" evidence="1">
    <location>
        <begin position="67"/>
        <end position="308"/>
    </location>
</feature>
<evidence type="ECO:0000313" key="2">
    <source>
        <dbReference type="EMBL" id="MEN2786834.1"/>
    </source>
</evidence>
<proteinExistence type="predicted"/>
<protein>
    <submittedName>
        <fullName evidence="2">Esterase-like activity of phytase family protein</fullName>
    </submittedName>
</protein>
<dbReference type="RefSeq" id="WP_345864760.1">
    <property type="nucleotide sequence ID" value="NZ_JBDIMF010000004.1"/>
</dbReference>
<accession>A0ABU9XSN7</accession>
<comment type="caution">
    <text evidence="2">The sequence shown here is derived from an EMBL/GenBank/DDBJ whole genome shotgun (WGS) entry which is preliminary data.</text>
</comment>
<gene>
    <name evidence="2" type="ORF">ABC969_10425</name>
</gene>
<dbReference type="InterPro" id="IPR027372">
    <property type="entry name" value="Phytase-like_dom"/>
</dbReference>
<dbReference type="Pfam" id="PF13449">
    <property type="entry name" value="Phytase-like"/>
    <property type="match status" value="1"/>
</dbReference>
<keyword evidence="3" id="KW-1185">Reference proteome</keyword>
<dbReference type="PIRSF" id="PIRSF031900">
    <property type="entry name" value="UCP031900"/>
    <property type="match status" value="1"/>
</dbReference>
<evidence type="ECO:0000313" key="3">
    <source>
        <dbReference type="Proteomes" id="UP001404104"/>
    </source>
</evidence>
<evidence type="ECO:0000259" key="1">
    <source>
        <dbReference type="Pfam" id="PF13449"/>
    </source>
</evidence>